<keyword evidence="1" id="KW-0732">Signal</keyword>
<dbReference type="InterPro" id="IPR006059">
    <property type="entry name" value="SBP"/>
</dbReference>
<feature type="chain" id="PRO_5039696331" evidence="1">
    <location>
        <begin position="26"/>
        <end position="444"/>
    </location>
</feature>
<sequence>MTISRRSLIHGGAAGLGFLALGSLAGCSTAAPGTGATPTGSATSAGGGTAETTNLILWTWPEGFGQKALAAVATQFPQYKVRQDVIGGDFKQKLTTTFTAGSGLPDISGVKGEDIAFFKSQAQYFTDLNTLGAEDIKGDYLEWKWAQATTEDGKQLGVPIDIGPTALFYRFDVFEEAGLPSDPEELAAAIRTWDEYFELGKELIAKKPGTYLIRNTGGMFDLMWKQSGKGFIDETATFIGDQDHVRSAWDTAVKGLNAGIVSKLQSNTADTAAAVNDGRLPADFGASWHLSDLMVDAPETAGKWHVCEHPGDATNNGGSFLTIPDGAANKEAAFEVIAYLLNAENQAFEFEDKGNFPAVPAAFDLPLVAGPVEFLGGQVAAEVFGRAAETVRPLFEDPNENTVNAPFYAEMDLVEASGKDPNKAFEDAVTAAKRLAQQVGLTVK</sequence>
<feature type="signal peptide" evidence="1">
    <location>
        <begin position="1"/>
        <end position="25"/>
    </location>
</feature>
<dbReference type="InterPro" id="IPR006311">
    <property type="entry name" value="TAT_signal"/>
</dbReference>
<dbReference type="SUPFAM" id="SSF53850">
    <property type="entry name" value="Periplasmic binding protein-like II"/>
    <property type="match status" value="1"/>
</dbReference>
<evidence type="ECO:0000313" key="2">
    <source>
        <dbReference type="EMBL" id="QNP55323.1"/>
    </source>
</evidence>
<accession>A0A7H0H457</accession>
<organism evidence="2 3">
    <name type="scientific">Tessaracoccus defluvii</name>
    <dbReference type="NCBI Taxonomy" id="1285901"/>
    <lineage>
        <taxon>Bacteria</taxon>
        <taxon>Bacillati</taxon>
        <taxon>Actinomycetota</taxon>
        <taxon>Actinomycetes</taxon>
        <taxon>Propionibacteriales</taxon>
        <taxon>Propionibacteriaceae</taxon>
        <taxon>Tessaracoccus</taxon>
    </lineage>
</organism>
<dbReference type="Pfam" id="PF01547">
    <property type="entry name" value="SBP_bac_1"/>
    <property type="match status" value="1"/>
</dbReference>
<proteinExistence type="predicted"/>
<reference evidence="2 3" key="1">
    <citation type="submission" date="2020-08" db="EMBL/GenBank/DDBJ databases">
        <title>Genome sequence of Tessaracoccus defluvii JCM 17540T.</title>
        <authorList>
            <person name="Hyun D.-W."/>
            <person name="Bae J.-W."/>
        </authorList>
    </citation>
    <scope>NUCLEOTIDE SEQUENCE [LARGE SCALE GENOMIC DNA]</scope>
    <source>
        <strain evidence="2 3">JCM 17540</strain>
    </source>
</reference>
<dbReference type="EMBL" id="CP060789">
    <property type="protein sequence ID" value="QNP55323.1"/>
    <property type="molecule type" value="Genomic_DNA"/>
</dbReference>
<name>A0A7H0H457_9ACTN</name>
<dbReference type="PANTHER" id="PTHR43649">
    <property type="entry name" value="ARABINOSE-BINDING PROTEIN-RELATED"/>
    <property type="match status" value="1"/>
</dbReference>
<dbReference type="PANTHER" id="PTHR43649:SF32">
    <property type="entry name" value="SUGAR BINDING SECRETED PROTEIN"/>
    <property type="match status" value="1"/>
</dbReference>
<dbReference type="Proteomes" id="UP000516117">
    <property type="component" value="Chromosome"/>
</dbReference>
<dbReference type="AlphaFoldDB" id="A0A7H0H457"/>
<dbReference type="InterPro" id="IPR050490">
    <property type="entry name" value="Bact_solute-bd_prot1"/>
</dbReference>
<dbReference type="PROSITE" id="PS51257">
    <property type="entry name" value="PROKAR_LIPOPROTEIN"/>
    <property type="match status" value="1"/>
</dbReference>
<dbReference type="KEGG" id="tdf:H9L22_13990"/>
<keyword evidence="3" id="KW-1185">Reference proteome</keyword>
<protein>
    <submittedName>
        <fullName evidence="2">Extracellular solute-binding protein</fullName>
    </submittedName>
</protein>
<gene>
    <name evidence="2" type="ORF">H9L22_13990</name>
</gene>
<dbReference type="RefSeq" id="WP_187720458.1">
    <property type="nucleotide sequence ID" value="NZ_BAABBL010000011.1"/>
</dbReference>
<dbReference type="PROSITE" id="PS51318">
    <property type="entry name" value="TAT"/>
    <property type="match status" value="1"/>
</dbReference>
<dbReference type="Gene3D" id="3.40.190.10">
    <property type="entry name" value="Periplasmic binding protein-like II"/>
    <property type="match status" value="1"/>
</dbReference>
<evidence type="ECO:0000256" key="1">
    <source>
        <dbReference type="SAM" id="SignalP"/>
    </source>
</evidence>
<evidence type="ECO:0000313" key="3">
    <source>
        <dbReference type="Proteomes" id="UP000516117"/>
    </source>
</evidence>